<keyword evidence="8" id="KW-0378">Hydrolase</keyword>
<evidence type="ECO:0000256" key="6">
    <source>
        <dbReference type="ARBA" id="ARBA00022670"/>
    </source>
</evidence>
<evidence type="ECO:0000256" key="13">
    <source>
        <dbReference type="PIRSR" id="PIRSR618044-1"/>
    </source>
</evidence>
<evidence type="ECO:0000256" key="8">
    <source>
        <dbReference type="ARBA" id="ARBA00022801"/>
    </source>
</evidence>
<evidence type="ECO:0000259" key="17">
    <source>
        <dbReference type="SMART" id="SM00936"/>
    </source>
</evidence>
<dbReference type="Gene3D" id="3.40.710.10">
    <property type="entry name" value="DD-peptidase/beta-lactamase superfamily"/>
    <property type="match status" value="1"/>
</dbReference>
<feature type="chain" id="PRO_5039231345" description="serine-type D-Ala-D-Ala carboxypeptidase" evidence="16">
    <location>
        <begin position="25"/>
        <end position="438"/>
    </location>
</feature>
<dbReference type="GO" id="GO:0009002">
    <property type="term" value="F:serine-type D-Ala-D-Ala carboxypeptidase activity"/>
    <property type="evidence" value="ECO:0007669"/>
    <property type="project" value="UniProtKB-EC"/>
</dbReference>
<keyword evidence="19" id="KW-1185">Reference proteome</keyword>
<feature type="binding site" evidence="14">
    <location>
        <position position="254"/>
    </location>
    <ligand>
        <name>substrate</name>
    </ligand>
</feature>
<evidence type="ECO:0000256" key="2">
    <source>
        <dbReference type="ARBA" id="ARBA00004752"/>
    </source>
</evidence>
<dbReference type="GO" id="GO:0006508">
    <property type="term" value="P:proteolysis"/>
    <property type="evidence" value="ECO:0007669"/>
    <property type="project" value="UniProtKB-KW"/>
</dbReference>
<evidence type="ECO:0000256" key="11">
    <source>
        <dbReference type="ARBA" id="ARBA00023316"/>
    </source>
</evidence>
<feature type="active site" description="Proton acceptor" evidence="13">
    <location>
        <position position="68"/>
    </location>
</feature>
<dbReference type="SUPFAM" id="SSF56601">
    <property type="entry name" value="beta-lactamase/transpeptidase-like"/>
    <property type="match status" value="1"/>
</dbReference>
<comment type="catalytic activity">
    <reaction evidence="12">
        <text>Preferential cleavage: (Ac)2-L-Lys-D-Ala-|-D-Ala. Also transpeptidation of peptidyl-alanyl moieties that are N-acyl substituents of D-alanine.</text>
        <dbReference type="EC" id="3.4.16.4"/>
    </reaction>
</comment>
<feature type="domain" description="Peptidase S11 D-Ala-D-Ala carboxypeptidase A C-terminal" evidence="17">
    <location>
        <begin position="308"/>
        <end position="416"/>
    </location>
</feature>
<feature type="signal peptide" evidence="16">
    <location>
        <begin position="1"/>
        <end position="24"/>
    </location>
</feature>
<evidence type="ECO:0000256" key="12">
    <source>
        <dbReference type="ARBA" id="ARBA00034000"/>
    </source>
</evidence>
<dbReference type="SMART" id="SM00936">
    <property type="entry name" value="PBP5_C"/>
    <property type="match status" value="1"/>
</dbReference>
<evidence type="ECO:0000256" key="4">
    <source>
        <dbReference type="ARBA" id="ARBA00012448"/>
    </source>
</evidence>
<dbReference type="UniPathway" id="UPA00219"/>
<evidence type="ECO:0000256" key="5">
    <source>
        <dbReference type="ARBA" id="ARBA00022645"/>
    </source>
</evidence>
<dbReference type="InterPro" id="IPR012338">
    <property type="entry name" value="Beta-lactam/transpept-like"/>
</dbReference>
<dbReference type="EC" id="3.4.16.4" evidence="4"/>
<feature type="active site" description="Acyl-ester intermediate" evidence="13">
    <location>
        <position position="65"/>
    </location>
</feature>
<dbReference type="InterPro" id="IPR012907">
    <property type="entry name" value="Peptidase_S11_C"/>
</dbReference>
<comment type="function">
    <text evidence="1">Removes C-terminal D-alanyl residues from sugar-peptide cell wall precursors.</text>
</comment>
<dbReference type="InterPro" id="IPR001967">
    <property type="entry name" value="Peptidase_S11_N"/>
</dbReference>
<dbReference type="GO" id="GO:0008360">
    <property type="term" value="P:regulation of cell shape"/>
    <property type="evidence" value="ECO:0007669"/>
    <property type="project" value="UniProtKB-KW"/>
</dbReference>
<dbReference type="Gene3D" id="2.60.410.10">
    <property type="entry name" value="D-Ala-D-Ala carboxypeptidase, C-terminal domain"/>
    <property type="match status" value="1"/>
</dbReference>
<evidence type="ECO:0000256" key="14">
    <source>
        <dbReference type="PIRSR" id="PIRSR618044-2"/>
    </source>
</evidence>
<dbReference type="InterPro" id="IPR037167">
    <property type="entry name" value="Peptidase_S11_C_sf"/>
</dbReference>
<dbReference type="EMBL" id="PVTO01000027">
    <property type="protein sequence ID" value="PRY78038.1"/>
    <property type="molecule type" value="Genomic_DNA"/>
</dbReference>
<dbReference type="GO" id="GO:0071555">
    <property type="term" value="P:cell wall organization"/>
    <property type="evidence" value="ECO:0007669"/>
    <property type="project" value="UniProtKB-KW"/>
</dbReference>
<dbReference type="InterPro" id="IPR015956">
    <property type="entry name" value="Peniciliin-bd_prot_C_sf"/>
</dbReference>
<comment type="similarity">
    <text evidence="3 15">Belongs to the peptidase S11 family.</text>
</comment>
<evidence type="ECO:0000256" key="7">
    <source>
        <dbReference type="ARBA" id="ARBA00022729"/>
    </source>
</evidence>
<keyword evidence="7 16" id="KW-0732">Signal</keyword>
<keyword evidence="5 18" id="KW-0121">Carboxypeptidase</keyword>
<keyword evidence="10" id="KW-0573">Peptidoglycan synthesis</keyword>
<name>A0A2T0W095_9LACT</name>
<evidence type="ECO:0000256" key="9">
    <source>
        <dbReference type="ARBA" id="ARBA00022960"/>
    </source>
</evidence>
<dbReference type="AlphaFoldDB" id="A0A2T0W095"/>
<gene>
    <name evidence="18" type="ORF">CLV38_12728</name>
</gene>
<evidence type="ECO:0000256" key="3">
    <source>
        <dbReference type="ARBA" id="ARBA00007164"/>
    </source>
</evidence>
<feature type="active site" evidence="13">
    <location>
        <position position="129"/>
    </location>
</feature>
<dbReference type="PANTHER" id="PTHR21581">
    <property type="entry name" value="D-ALANYL-D-ALANINE CARBOXYPEPTIDASE"/>
    <property type="match status" value="1"/>
</dbReference>
<evidence type="ECO:0000256" key="15">
    <source>
        <dbReference type="RuleBase" id="RU004016"/>
    </source>
</evidence>
<evidence type="ECO:0000256" key="10">
    <source>
        <dbReference type="ARBA" id="ARBA00022984"/>
    </source>
</evidence>
<comment type="caution">
    <text evidence="18">The sequence shown here is derived from an EMBL/GenBank/DDBJ whole genome shotgun (WGS) entry which is preliminary data.</text>
</comment>
<dbReference type="Pfam" id="PF00768">
    <property type="entry name" value="Peptidase_S11"/>
    <property type="match status" value="1"/>
</dbReference>
<sequence>MMIDWKKGLTTSFIAALTVPLAGAYTVSAEEADLSVEAESALLIDFETSQVLYNQNAEDQRGIASMTKMLVEYILFEEIEAGNLNWDDEVTISDYAHAISQNYALSNVPLQQGGTYTVQELYEALAIYSANGATIALAEEMEGSEAEFVDRMRDLVESWGVEEYQLYNTTGLNNSFLEGNHYPGSDEDAENIMSAKGIATVSQQLISDYPEVLETSSIPTKTFREGTSDAINMLNWNWMLEGMTHERMDVDGLKTGTTSFAGATFTGTAESEGRRLVSVVMGAGDGFTNRGQRFEETSKLFDYGFGAFEYATIIEAEMDMDEEYNIAVRNGVEEEVSLVTTESIAFYLPEGSDIADYSYTFVPNEEVVNQNGEVEAPISVGENLGQLVVENTEDLEFLDGEAPDSVNVAAAQSIERANVFTVFSTWLREFFNGVRDRF</sequence>
<proteinExistence type="inferred from homology"/>
<organism evidence="18 19">
    <name type="scientific">Alkalibacterium olivapovliticus</name>
    <dbReference type="NCBI Taxonomy" id="99907"/>
    <lineage>
        <taxon>Bacteria</taxon>
        <taxon>Bacillati</taxon>
        <taxon>Bacillota</taxon>
        <taxon>Bacilli</taxon>
        <taxon>Lactobacillales</taxon>
        <taxon>Carnobacteriaceae</taxon>
        <taxon>Alkalibacterium</taxon>
    </lineage>
</organism>
<dbReference type="RefSeq" id="WP_106195601.1">
    <property type="nucleotide sequence ID" value="NZ_PVTO01000027.1"/>
</dbReference>
<dbReference type="OrthoDB" id="9791132at2"/>
<dbReference type="Proteomes" id="UP000238205">
    <property type="component" value="Unassembled WGS sequence"/>
</dbReference>
<keyword evidence="11" id="KW-0961">Cell wall biogenesis/degradation</keyword>
<keyword evidence="9" id="KW-0133">Cell shape</keyword>
<accession>A0A2T0W095</accession>
<evidence type="ECO:0000313" key="19">
    <source>
        <dbReference type="Proteomes" id="UP000238205"/>
    </source>
</evidence>
<evidence type="ECO:0000313" key="18">
    <source>
        <dbReference type="EMBL" id="PRY78038.1"/>
    </source>
</evidence>
<comment type="pathway">
    <text evidence="2">Cell wall biogenesis; peptidoglycan biosynthesis.</text>
</comment>
<dbReference type="PANTHER" id="PTHR21581:SF11">
    <property type="entry name" value="D-ALANYL-D-ALANINE CARBOXYPEPTIDASE DACA"/>
    <property type="match status" value="1"/>
</dbReference>
<dbReference type="SUPFAM" id="SSF69189">
    <property type="entry name" value="Penicillin-binding protein associated domain"/>
    <property type="match status" value="1"/>
</dbReference>
<dbReference type="GO" id="GO:0009252">
    <property type="term" value="P:peptidoglycan biosynthetic process"/>
    <property type="evidence" value="ECO:0007669"/>
    <property type="project" value="UniProtKB-UniPathway"/>
</dbReference>
<evidence type="ECO:0000256" key="16">
    <source>
        <dbReference type="SAM" id="SignalP"/>
    </source>
</evidence>
<evidence type="ECO:0000256" key="1">
    <source>
        <dbReference type="ARBA" id="ARBA00003217"/>
    </source>
</evidence>
<protein>
    <recommendedName>
        <fullName evidence="4">serine-type D-Ala-D-Ala carboxypeptidase</fullName>
        <ecNumber evidence="4">3.4.16.4</ecNumber>
    </recommendedName>
</protein>
<keyword evidence="6" id="KW-0645">Protease</keyword>
<dbReference type="PRINTS" id="PR00725">
    <property type="entry name" value="DADACBPTASE1"/>
</dbReference>
<dbReference type="InterPro" id="IPR018044">
    <property type="entry name" value="Peptidase_S11"/>
</dbReference>
<reference evidence="18 19" key="1">
    <citation type="submission" date="2018-03" db="EMBL/GenBank/DDBJ databases">
        <title>Genomic Encyclopedia of Archaeal and Bacterial Type Strains, Phase II (KMG-II): from individual species to whole genera.</title>
        <authorList>
            <person name="Goeker M."/>
        </authorList>
    </citation>
    <scope>NUCLEOTIDE SEQUENCE [LARGE SCALE GENOMIC DNA]</scope>
    <source>
        <strain evidence="18 19">DSM 13175</strain>
    </source>
</reference>